<keyword evidence="3" id="KW-1185">Reference proteome</keyword>
<evidence type="ECO:0000313" key="3">
    <source>
        <dbReference type="Proteomes" id="UP001448614"/>
    </source>
</evidence>
<evidence type="ECO:0008006" key="4">
    <source>
        <dbReference type="Google" id="ProtNLM"/>
    </source>
</evidence>
<dbReference type="Proteomes" id="UP001448614">
    <property type="component" value="Unassembled WGS sequence"/>
</dbReference>
<protein>
    <recommendedName>
        <fullName evidence="4">Integral membrane protein</fullName>
    </recommendedName>
</protein>
<evidence type="ECO:0000313" key="2">
    <source>
        <dbReference type="EMBL" id="MEO3941681.1"/>
    </source>
</evidence>
<gene>
    <name evidence="2" type="ORF">V3C41_11440</name>
</gene>
<feature type="transmembrane region" description="Helical" evidence="1">
    <location>
        <begin position="18"/>
        <end position="38"/>
    </location>
</feature>
<evidence type="ECO:0000256" key="1">
    <source>
        <dbReference type="SAM" id="Phobius"/>
    </source>
</evidence>
<proteinExistence type="predicted"/>
<sequence>MATSNKSLPIRQGRMQKALGLIFCVSMVGLLASIFLTGRNPLFPGMSGPLLVLFFFLAAAGSVFGLAIIRSRRAATQIADKR</sequence>
<dbReference type="EMBL" id="JBBMFV010000004">
    <property type="protein sequence ID" value="MEO3941681.1"/>
    <property type="molecule type" value="Genomic_DNA"/>
</dbReference>
<keyword evidence="1" id="KW-0812">Transmembrane</keyword>
<feature type="transmembrane region" description="Helical" evidence="1">
    <location>
        <begin position="50"/>
        <end position="69"/>
    </location>
</feature>
<dbReference type="RefSeq" id="WP_347782588.1">
    <property type="nucleotide sequence ID" value="NZ_JBBMFV010000004.1"/>
</dbReference>
<keyword evidence="1" id="KW-0472">Membrane</keyword>
<comment type="caution">
    <text evidence="2">The sequence shown here is derived from an EMBL/GenBank/DDBJ whole genome shotgun (WGS) entry which is preliminary data.</text>
</comment>
<organism evidence="2 3">
    <name type="scientific">Paenarthrobacter nicotinovorans</name>
    <name type="common">Arthrobacter nicotinovorans</name>
    <dbReference type="NCBI Taxonomy" id="29320"/>
    <lineage>
        <taxon>Bacteria</taxon>
        <taxon>Bacillati</taxon>
        <taxon>Actinomycetota</taxon>
        <taxon>Actinomycetes</taxon>
        <taxon>Micrococcales</taxon>
        <taxon>Micrococcaceae</taxon>
        <taxon>Paenarthrobacter</taxon>
    </lineage>
</organism>
<reference evidence="2 3" key="1">
    <citation type="journal article" date="2024" name="Appl. Microbiol. Biotechnol.">
        <title>Biosynthetic gene clusters with biotechnological applications in novel Antarctic isolates from Actinomycetota.</title>
        <authorList>
            <person name="Bruna P."/>
            <person name="Nunez-Montero K."/>
            <person name="Contreras M.J."/>
            <person name="Leal K."/>
            <person name="Garcia M."/>
            <person name="Abanto M."/>
            <person name="Barrientos L."/>
        </authorList>
    </citation>
    <scope>NUCLEOTIDE SEQUENCE [LARGE SCALE GENOMIC DNA]</scope>
    <source>
        <strain evidence="2 3">Se16.17</strain>
    </source>
</reference>
<keyword evidence="1" id="KW-1133">Transmembrane helix</keyword>
<accession>A0ABV0GT16</accession>
<name>A0ABV0GT16_PAENI</name>